<evidence type="ECO:0008006" key="14">
    <source>
        <dbReference type="Google" id="ProtNLM"/>
    </source>
</evidence>
<dbReference type="Proteomes" id="UP000286137">
    <property type="component" value="Unassembled WGS sequence"/>
</dbReference>
<evidence type="ECO:0000313" key="13">
    <source>
        <dbReference type="Proteomes" id="UP000286137"/>
    </source>
</evidence>
<protein>
    <recommendedName>
        <fullName evidence="14">DUF4304 domain-containing protein</fullName>
    </recommendedName>
</protein>
<sequence>MFQVTKEERQKYKELTKVLPKILKDKIKKYKFKKKDFMIWYKKKELFFDLLIDVKVKSDDKCYCTAVETIKPLWLDDLLWDLLKMETNKETPLSLRTIGAFTVSGAELFKNETELKEWTISELEEIIDNYLEHFYKTVQSSSICDFYNNLENSIYHVELRKALSFIYDHKYQDALDYLLDKGDGVFKNGDISINSAMREYCKNQLSH</sequence>
<evidence type="ECO:0000313" key="6">
    <source>
        <dbReference type="EMBL" id="RHG78708.1"/>
    </source>
</evidence>
<comment type="caution">
    <text evidence="3">The sequence shown here is derived from an EMBL/GenBank/DDBJ whole genome shotgun (WGS) entry which is preliminary data.</text>
</comment>
<evidence type="ECO:0000313" key="3">
    <source>
        <dbReference type="EMBL" id="RGT40384.1"/>
    </source>
</evidence>
<dbReference type="AlphaFoldDB" id="A0A396GF02"/>
<evidence type="ECO:0000313" key="1">
    <source>
        <dbReference type="EMBL" id="NSI19896.1"/>
    </source>
</evidence>
<dbReference type="EMBL" id="QRIS01000051">
    <property type="protein sequence ID" value="RHG78708.1"/>
    <property type="molecule type" value="Genomic_DNA"/>
</dbReference>
<name>A0A396GF02_MEDGN</name>
<dbReference type="Proteomes" id="UP000283981">
    <property type="component" value="Unassembled WGS sequence"/>
</dbReference>
<evidence type="ECO:0000313" key="2">
    <source>
        <dbReference type="EMBL" id="RGQ57925.1"/>
    </source>
</evidence>
<dbReference type="EMBL" id="QRIA01000001">
    <property type="protein sequence ID" value="RHG22317.1"/>
    <property type="molecule type" value="Genomic_DNA"/>
</dbReference>
<gene>
    <name evidence="7" type="ORF">DW142_14960</name>
    <name evidence="6" type="ORF">DW243_17250</name>
    <name evidence="5" type="ORF">DW270_00080</name>
    <name evidence="4" type="ORF">DW812_18650</name>
    <name evidence="3" type="ORF">DWX36_03965</name>
    <name evidence="2" type="ORF">DWY88_17740</name>
    <name evidence="1" type="ORF">G4958_11125</name>
</gene>
<dbReference type="Proteomes" id="UP001296643">
    <property type="component" value="Unassembled WGS sequence"/>
</dbReference>
<dbReference type="EMBL" id="QSIR01000070">
    <property type="protein sequence ID" value="RHC98657.1"/>
    <property type="molecule type" value="Genomic_DNA"/>
</dbReference>
<dbReference type="EMBL" id="QRLN01000032">
    <property type="protein sequence ID" value="RHJ07313.1"/>
    <property type="molecule type" value="Genomic_DNA"/>
</dbReference>
<dbReference type="EMBL" id="QRTJ01000073">
    <property type="protein sequence ID" value="RGQ57925.1"/>
    <property type="molecule type" value="Genomic_DNA"/>
</dbReference>
<evidence type="ECO:0000313" key="5">
    <source>
        <dbReference type="EMBL" id="RHG22317.1"/>
    </source>
</evidence>
<reference evidence="8 9" key="1">
    <citation type="submission" date="2018-08" db="EMBL/GenBank/DDBJ databases">
        <title>A genome reference for cultivated species of the human gut microbiota.</title>
        <authorList>
            <person name="Zou Y."/>
            <person name="Xue W."/>
            <person name="Luo G."/>
        </authorList>
    </citation>
    <scope>NUCLEOTIDE SEQUENCE [LARGE SCALE GENOMIC DNA]</scope>
    <source>
        <strain evidence="3 8">AF19-16AC</strain>
        <strain evidence="2 13">AF27-4BH</strain>
        <strain evidence="7 10">AM12-54</strain>
        <strain evidence="6 9">AM21-18</strain>
        <strain evidence="5 12">AM22-7AC</strain>
        <strain evidence="4 11">AM32-6</strain>
    </source>
</reference>
<dbReference type="Proteomes" id="UP000283834">
    <property type="component" value="Unassembled WGS sequence"/>
</dbReference>
<dbReference type="Proteomes" id="UP000285697">
    <property type="component" value="Unassembled WGS sequence"/>
</dbReference>
<proteinExistence type="predicted"/>
<evidence type="ECO:0000313" key="4">
    <source>
        <dbReference type="EMBL" id="RHC98657.1"/>
    </source>
</evidence>
<reference evidence="1" key="3">
    <citation type="submission" date="2020-02" db="EMBL/GenBank/DDBJ databases">
        <authorList>
            <person name="Littmann E."/>
            <person name="Sorbara M."/>
        </authorList>
    </citation>
    <scope>NUCLEOTIDE SEQUENCE</scope>
    <source>
        <strain evidence="1">MSK.22.53</strain>
    </source>
</reference>
<evidence type="ECO:0000313" key="8">
    <source>
        <dbReference type="Proteomes" id="UP000283834"/>
    </source>
</evidence>
<dbReference type="Proteomes" id="UP000283992">
    <property type="component" value="Unassembled WGS sequence"/>
</dbReference>
<dbReference type="Proteomes" id="UP000284472">
    <property type="component" value="Unassembled WGS sequence"/>
</dbReference>
<evidence type="ECO:0000313" key="9">
    <source>
        <dbReference type="Proteomes" id="UP000283981"/>
    </source>
</evidence>
<dbReference type="EMBL" id="QRWQ01000003">
    <property type="protein sequence ID" value="RGT40384.1"/>
    <property type="molecule type" value="Genomic_DNA"/>
</dbReference>
<evidence type="ECO:0000313" key="11">
    <source>
        <dbReference type="Proteomes" id="UP000284472"/>
    </source>
</evidence>
<dbReference type="EMBL" id="JAAIRM010000018">
    <property type="protein sequence ID" value="NSI19896.1"/>
    <property type="molecule type" value="Genomic_DNA"/>
</dbReference>
<evidence type="ECO:0000313" key="12">
    <source>
        <dbReference type="Proteomes" id="UP000285697"/>
    </source>
</evidence>
<reference evidence="1" key="2">
    <citation type="journal article" date="2020" name="Cell Host Microbe">
        <title>Functional and Genomic Variation between Human-Derived Isolates of Lachnospiraceae Reveals Inter- and Intra-Species Diversity.</title>
        <authorList>
            <person name="Sorbara M.T."/>
            <person name="Littmann E.R."/>
            <person name="Fontana E."/>
            <person name="Moody T.U."/>
            <person name="Kohout C.E."/>
            <person name="Gjonbalaj M."/>
            <person name="Eaton V."/>
            <person name="Seok R."/>
            <person name="Leiner I.M."/>
            <person name="Pamer E.G."/>
        </authorList>
    </citation>
    <scope>NUCLEOTIDE SEQUENCE</scope>
    <source>
        <strain evidence="1">MSK.22.53</strain>
    </source>
</reference>
<evidence type="ECO:0000313" key="10">
    <source>
        <dbReference type="Proteomes" id="UP000283992"/>
    </source>
</evidence>
<accession>A0A396GF02</accession>
<organism evidence="3 8">
    <name type="scientific">Mediterraneibacter gnavus</name>
    <name type="common">Ruminococcus gnavus</name>
    <dbReference type="NCBI Taxonomy" id="33038"/>
    <lineage>
        <taxon>Bacteria</taxon>
        <taxon>Bacillati</taxon>
        <taxon>Bacillota</taxon>
        <taxon>Clostridia</taxon>
        <taxon>Lachnospirales</taxon>
        <taxon>Lachnospiraceae</taxon>
        <taxon>Mediterraneibacter</taxon>
    </lineage>
</organism>
<evidence type="ECO:0000313" key="7">
    <source>
        <dbReference type="EMBL" id="RHJ07313.1"/>
    </source>
</evidence>